<dbReference type="OrthoDB" id="9814215at2"/>
<dbReference type="GO" id="GO:0008704">
    <property type="term" value="F:5-carboxymethyl-2-hydroxymuconate delta-isomerase activity"/>
    <property type="evidence" value="ECO:0007669"/>
    <property type="project" value="InterPro"/>
</dbReference>
<gene>
    <name evidence="1" type="ORF">SAMN04487906_2327</name>
</gene>
<dbReference type="InterPro" id="IPR014347">
    <property type="entry name" value="Tautomerase/MIF_sf"/>
</dbReference>
<name>A0A1I6U2M9_9FLAO</name>
<dbReference type="Pfam" id="PF02962">
    <property type="entry name" value="CHMI"/>
    <property type="match status" value="1"/>
</dbReference>
<dbReference type="PANTHER" id="PTHR37950:SF1">
    <property type="entry name" value="4-HYDROXYPHENYLACETATE CATABOLISM PROTEIN"/>
    <property type="match status" value="1"/>
</dbReference>
<keyword evidence="1" id="KW-0413">Isomerase</keyword>
<dbReference type="PANTHER" id="PTHR37950">
    <property type="entry name" value="4-HYDROXYPHENYLACETATE CATABOLISM PROTEIN"/>
    <property type="match status" value="1"/>
</dbReference>
<dbReference type="SUPFAM" id="SSF55331">
    <property type="entry name" value="Tautomerase/MIF"/>
    <property type="match status" value="1"/>
</dbReference>
<evidence type="ECO:0000313" key="2">
    <source>
        <dbReference type="Proteomes" id="UP000183209"/>
    </source>
</evidence>
<evidence type="ECO:0000313" key="1">
    <source>
        <dbReference type="EMBL" id="SFS95618.1"/>
    </source>
</evidence>
<proteinExistence type="predicted"/>
<accession>A0A1I6U2M9</accession>
<dbReference type="EMBL" id="FPAG01000006">
    <property type="protein sequence ID" value="SFS95618.1"/>
    <property type="molecule type" value="Genomic_DNA"/>
</dbReference>
<dbReference type="AlphaFoldDB" id="A0A1I6U2M9"/>
<dbReference type="Proteomes" id="UP000183209">
    <property type="component" value="Unassembled WGS sequence"/>
</dbReference>
<dbReference type="Gene3D" id="3.30.429.10">
    <property type="entry name" value="Macrophage Migration Inhibitory Factor"/>
    <property type="match status" value="1"/>
</dbReference>
<dbReference type="CDD" id="cd00580">
    <property type="entry name" value="CHMI"/>
    <property type="match status" value="1"/>
</dbReference>
<dbReference type="RefSeq" id="WP_074979061.1">
    <property type="nucleotide sequence ID" value="NZ_FPAG01000006.1"/>
</dbReference>
<dbReference type="InterPro" id="IPR004220">
    <property type="entry name" value="5-COMe_2-OHmuconate_Isoase"/>
</dbReference>
<protein>
    <submittedName>
        <fullName evidence="1">5-carboxymethyl-2-hydroxymuconate isomerase</fullName>
    </submittedName>
</protein>
<reference evidence="1 2" key="1">
    <citation type="submission" date="2016-10" db="EMBL/GenBank/DDBJ databases">
        <authorList>
            <person name="de Groot N.N."/>
        </authorList>
    </citation>
    <scope>NUCLEOTIDE SEQUENCE [LARGE SCALE GENOMIC DNA]</scope>
    <source>
        <strain evidence="1 2">CGMCC 1.6114</strain>
    </source>
</reference>
<sequence>MPHFIIECSQPIIEHQRPEAIIETVYNTTDATNLFAKGDIKVRINPYIYYNVGGDTKDFIHVFGNIMEGRTEEQKNNLSRSIVKALKEMFPETPIISINIRDFDKSGYCNKSMVE</sequence>
<organism evidence="1 2">
    <name type="scientific">Zhouia amylolytica</name>
    <dbReference type="NCBI Taxonomy" id="376730"/>
    <lineage>
        <taxon>Bacteria</taxon>
        <taxon>Pseudomonadati</taxon>
        <taxon>Bacteroidota</taxon>
        <taxon>Flavobacteriia</taxon>
        <taxon>Flavobacteriales</taxon>
        <taxon>Flavobacteriaceae</taxon>
        <taxon>Zhouia</taxon>
    </lineage>
</organism>